<evidence type="ECO:0000313" key="8">
    <source>
        <dbReference type="Proteomes" id="UP001500339"/>
    </source>
</evidence>
<proteinExistence type="inferred from homology"/>
<gene>
    <name evidence="7" type="ORF">GCM10008905_22970</name>
</gene>
<dbReference type="PROSITE" id="PS01039">
    <property type="entry name" value="SBP_BACTERIAL_3"/>
    <property type="match status" value="1"/>
</dbReference>
<name>A0ABP3U7S1_9CLOT</name>
<dbReference type="PROSITE" id="PS51257">
    <property type="entry name" value="PROKAR_LIPOPROTEIN"/>
    <property type="match status" value="1"/>
</dbReference>
<organism evidence="7 8">
    <name type="scientific">Clostridium malenominatum</name>
    <dbReference type="NCBI Taxonomy" id="1539"/>
    <lineage>
        <taxon>Bacteria</taxon>
        <taxon>Bacillati</taxon>
        <taxon>Bacillota</taxon>
        <taxon>Clostridia</taxon>
        <taxon>Eubacteriales</taxon>
        <taxon>Clostridiaceae</taxon>
        <taxon>Clostridium</taxon>
    </lineage>
</organism>
<evidence type="ECO:0000256" key="1">
    <source>
        <dbReference type="ARBA" id="ARBA00004196"/>
    </source>
</evidence>
<comment type="similarity">
    <text evidence="2 4">Belongs to the bacterial solute-binding protein 3 family.</text>
</comment>
<dbReference type="SUPFAM" id="SSF53850">
    <property type="entry name" value="Periplasmic binding protein-like II"/>
    <property type="match status" value="1"/>
</dbReference>
<dbReference type="PANTHER" id="PTHR35936:SF34">
    <property type="entry name" value="ABC TRANSPORTER EXTRACELLULAR-BINDING PROTEIN YCKB-RELATED"/>
    <property type="match status" value="1"/>
</dbReference>
<reference evidence="8" key="1">
    <citation type="journal article" date="2019" name="Int. J. Syst. Evol. Microbiol.">
        <title>The Global Catalogue of Microorganisms (GCM) 10K type strain sequencing project: providing services to taxonomists for standard genome sequencing and annotation.</title>
        <authorList>
            <consortium name="The Broad Institute Genomics Platform"/>
            <consortium name="The Broad Institute Genome Sequencing Center for Infectious Disease"/>
            <person name="Wu L."/>
            <person name="Ma J."/>
        </authorList>
    </citation>
    <scope>NUCLEOTIDE SEQUENCE [LARGE SCALE GENOMIC DNA]</scope>
    <source>
        <strain evidence="8">JCM 1405</strain>
    </source>
</reference>
<comment type="caution">
    <text evidence="7">The sequence shown here is derived from an EMBL/GenBank/DDBJ whole genome shotgun (WGS) entry which is preliminary data.</text>
</comment>
<protein>
    <submittedName>
        <fullName evidence="7">Amino acid ABC transporter substrate-binding protein</fullName>
    </submittedName>
</protein>
<comment type="subcellular location">
    <subcellularLocation>
        <location evidence="1">Cell envelope</location>
    </subcellularLocation>
</comment>
<evidence type="ECO:0000259" key="6">
    <source>
        <dbReference type="SMART" id="SM00062"/>
    </source>
</evidence>
<dbReference type="RefSeq" id="WP_343769821.1">
    <property type="nucleotide sequence ID" value="NZ_BAAACF010000002.1"/>
</dbReference>
<feature type="signal peptide" evidence="5">
    <location>
        <begin position="1"/>
        <end position="20"/>
    </location>
</feature>
<keyword evidence="3 5" id="KW-0732">Signal</keyword>
<accession>A0ABP3U7S1</accession>
<dbReference type="SMART" id="SM00062">
    <property type="entry name" value="PBPb"/>
    <property type="match status" value="1"/>
</dbReference>
<dbReference type="InterPro" id="IPR018313">
    <property type="entry name" value="SBP_3_CS"/>
</dbReference>
<dbReference type="EMBL" id="BAAACF010000002">
    <property type="protein sequence ID" value="GAA0726404.1"/>
    <property type="molecule type" value="Genomic_DNA"/>
</dbReference>
<evidence type="ECO:0000256" key="4">
    <source>
        <dbReference type="RuleBase" id="RU003744"/>
    </source>
</evidence>
<dbReference type="Proteomes" id="UP001500339">
    <property type="component" value="Unassembled WGS sequence"/>
</dbReference>
<evidence type="ECO:0000256" key="5">
    <source>
        <dbReference type="SAM" id="SignalP"/>
    </source>
</evidence>
<dbReference type="PANTHER" id="PTHR35936">
    <property type="entry name" value="MEMBRANE-BOUND LYTIC MUREIN TRANSGLYCOSYLASE F"/>
    <property type="match status" value="1"/>
</dbReference>
<evidence type="ECO:0000256" key="2">
    <source>
        <dbReference type="ARBA" id="ARBA00010333"/>
    </source>
</evidence>
<dbReference type="InterPro" id="IPR001638">
    <property type="entry name" value="Solute-binding_3/MltF_N"/>
</dbReference>
<dbReference type="Pfam" id="PF00497">
    <property type="entry name" value="SBP_bac_3"/>
    <property type="match status" value="1"/>
</dbReference>
<evidence type="ECO:0000313" key="7">
    <source>
        <dbReference type="EMBL" id="GAA0726404.1"/>
    </source>
</evidence>
<keyword evidence="8" id="KW-1185">Reference proteome</keyword>
<feature type="chain" id="PRO_5047318596" evidence="5">
    <location>
        <begin position="21"/>
        <end position="268"/>
    </location>
</feature>
<sequence>MKKKLLGVMAVFFTLALSLGGCGNRSSNEDNSLEEIKKRGEFIVGLDDTFAPMGFRDEKGNIVGLDIDLASEVGKRMGVKVVFKPVDWNGIIGSLNNGDVDIIWNGLSISDKRKEQIGFTKEYIVDGQAIMIQKDSTIKNKKDLAGKIVGIQMGSTSEDAINSEPEVMKTFKDVKRYANYAEALMDLGNGRVEAVVIDEIVGRYYMTKKQGAFKVLEDNFGEQPMGVGVRKTDESFRKEIDKILDEMKKDGTTANISKKWLGEDLIVK</sequence>
<dbReference type="Gene3D" id="3.40.190.10">
    <property type="entry name" value="Periplasmic binding protein-like II"/>
    <property type="match status" value="2"/>
</dbReference>
<feature type="domain" description="Solute-binding protein family 3/N-terminal" evidence="6">
    <location>
        <begin position="41"/>
        <end position="264"/>
    </location>
</feature>
<dbReference type="CDD" id="cd00996">
    <property type="entry name" value="PBP2_AatB_like"/>
    <property type="match status" value="1"/>
</dbReference>
<evidence type="ECO:0000256" key="3">
    <source>
        <dbReference type="ARBA" id="ARBA00022729"/>
    </source>
</evidence>